<feature type="transmembrane region" description="Helical" evidence="1">
    <location>
        <begin position="74"/>
        <end position="98"/>
    </location>
</feature>
<dbReference type="Proteomes" id="UP001642483">
    <property type="component" value="Unassembled WGS sequence"/>
</dbReference>
<feature type="transmembrane region" description="Helical" evidence="1">
    <location>
        <begin position="332"/>
        <end position="353"/>
    </location>
</feature>
<evidence type="ECO:0008006" key="4">
    <source>
        <dbReference type="Google" id="ProtNLM"/>
    </source>
</evidence>
<sequence>MHISFVKMSFNDTFLNGTDSMSARTPVNWIGPMTISVVLILATIWNILSLVIYGRRHKKWTGTFTNDSDKLTGGIIYTATLVCAVIVLLRCLVNQVLFNVGYGENDDELCEAICDLSYIMYCIALFFVYVFNWLRQRLFYANHMLNTTFSKPLKVFSLTSILFIFGAGLGVLITSAYPQSYRSTPDGCRHQINDVSDDNITWAVCGSVVFLGQLIMFCLFIYPFWRKTRYRKLFFSCSLGSKKSDDLSVSELSKCQGDLTDTGEMPRASKCSKAEAEIQKENRAPEIGKNCRSKIVLVTMRRTVLFFTLGVVTDAILFALSPTVLFDLKWRIIVYDVKAFLNLGFVISSFISFRKIILAPLRCLLHKREVVCVVKRQK</sequence>
<keyword evidence="1" id="KW-0472">Membrane</keyword>
<keyword evidence="1" id="KW-1133">Transmembrane helix</keyword>
<feature type="transmembrane region" description="Helical" evidence="1">
    <location>
        <begin position="118"/>
        <end position="134"/>
    </location>
</feature>
<organism evidence="2 3">
    <name type="scientific">Clavelina lepadiformis</name>
    <name type="common">Light-bulb sea squirt</name>
    <name type="synonym">Ascidia lepadiformis</name>
    <dbReference type="NCBI Taxonomy" id="159417"/>
    <lineage>
        <taxon>Eukaryota</taxon>
        <taxon>Metazoa</taxon>
        <taxon>Chordata</taxon>
        <taxon>Tunicata</taxon>
        <taxon>Ascidiacea</taxon>
        <taxon>Aplousobranchia</taxon>
        <taxon>Clavelinidae</taxon>
        <taxon>Clavelina</taxon>
    </lineage>
</organism>
<evidence type="ECO:0000313" key="2">
    <source>
        <dbReference type="EMBL" id="CAK8695788.1"/>
    </source>
</evidence>
<name>A0ABP0GWV9_CLALP</name>
<feature type="transmembrane region" description="Helical" evidence="1">
    <location>
        <begin position="29"/>
        <end position="53"/>
    </location>
</feature>
<gene>
    <name evidence="2" type="ORF">CVLEPA_LOCUS29010</name>
</gene>
<comment type="caution">
    <text evidence="2">The sequence shown here is derived from an EMBL/GenBank/DDBJ whole genome shotgun (WGS) entry which is preliminary data.</text>
</comment>
<proteinExistence type="predicted"/>
<protein>
    <recommendedName>
        <fullName evidence="4">G-protein coupled receptors family 1 profile domain-containing protein</fullName>
    </recommendedName>
</protein>
<feature type="transmembrane region" description="Helical" evidence="1">
    <location>
        <begin position="304"/>
        <end position="326"/>
    </location>
</feature>
<keyword evidence="3" id="KW-1185">Reference proteome</keyword>
<reference evidence="2 3" key="1">
    <citation type="submission" date="2024-02" db="EMBL/GenBank/DDBJ databases">
        <authorList>
            <person name="Daric V."/>
            <person name="Darras S."/>
        </authorList>
    </citation>
    <scope>NUCLEOTIDE SEQUENCE [LARGE SCALE GENOMIC DNA]</scope>
</reference>
<accession>A0ABP0GWV9</accession>
<evidence type="ECO:0000256" key="1">
    <source>
        <dbReference type="SAM" id="Phobius"/>
    </source>
</evidence>
<feature type="transmembrane region" description="Helical" evidence="1">
    <location>
        <begin position="200"/>
        <end position="225"/>
    </location>
</feature>
<feature type="transmembrane region" description="Helical" evidence="1">
    <location>
        <begin position="155"/>
        <end position="177"/>
    </location>
</feature>
<keyword evidence="1" id="KW-0812">Transmembrane</keyword>
<evidence type="ECO:0000313" key="3">
    <source>
        <dbReference type="Proteomes" id="UP001642483"/>
    </source>
</evidence>
<dbReference type="EMBL" id="CAWYQH010000152">
    <property type="protein sequence ID" value="CAK8695788.1"/>
    <property type="molecule type" value="Genomic_DNA"/>
</dbReference>